<sequence>MAKSLEEMVEELTCSICLSLFSTPVTIPCGHNFCSQCLELTWKDSYTCPQCRCSFPSKPELRKNTLLSNLVNLAQNAQGEEGTIDQEEQEGITDEEPEEVEEERVREEMVLCDSCRKNPASKTCLTCMASFCQDHLLPHLESPAFSDHQLCQPLGDLKQRKCMDHNKLMDHYCWDHSKIMCCYCALNHKPCKTYTLQDGKKNKELQYTKLLQSLNQKIDKAINIAEEIQMEQRKITETTRRKKELLDAEYEEIKTLIDEERRKSMAKIEEEEKKLNNKFNFTRNVLSKKKKEFEFMRNKTQSLLQEQDDLQFLKRATKLRDTTSKEPYKPRIEFDEKLLQHIYKNTISLKETIKSKLSNAAETTESRKMSELEFTPEQVGLTKLKPPNSSKKSSENIPEKPHKKKKAKPFGSTPPTNPGAPPPEGKPRKTPYPPTTLDTRDQLLKYAAILSVDAMTAHKKIALYERFTKIAVSDTPINYQDGPQRFVSCSQVLGAQGFSAGIHYWELEKEGGNFSGFGVAYKSIARFGAESRLGRNKVSWCIEWCNGKLQSWHDDKQTDLTTPTTNKYGVLLNIDEGYIAFYCIGKKCSQIYKFKARFTEPLYPAFWMFTSKTVFTLCQSYQLEP</sequence>
<dbReference type="EMBL" id="DYDO01000006">
    <property type="protein sequence ID" value="DBA21817.1"/>
    <property type="molecule type" value="Genomic_DNA"/>
</dbReference>
<dbReference type="PANTHER" id="PTHR25465">
    <property type="entry name" value="B-BOX DOMAIN CONTAINING"/>
    <property type="match status" value="1"/>
</dbReference>
<dbReference type="InterPro" id="IPR006574">
    <property type="entry name" value="PRY"/>
</dbReference>
<dbReference type="InterPro" id="IPR013320">
    <property type="entry name" value="ConA-like_dom_sf"/>
</dbReference>
<evidence type="ECO:0000313" key="13">
    <source>
        <dbReference type="Proteomes" id="UP001181693"/>
    </source>
</evidence>
<feature type="compositionally biased region" description="Pro residues" evidence="9">
    <location>
        <begin position="415"/>
        <end position="434"/>
    </location>
</feature>
<dbReference type="SMART" id="SM00589">
    <property type="entry name" value="PRY"/>
    <property type="match status" value="1"/>
</dbReference>
<dbReference type="Pfam" id="PF00622">
    <property type="entry name" value="SPRY"/>
    <property type="match status" value="1"/>
</dbReference>
<protein>
    <submittedName>
        <fullName evidence="12">Uncharacterized protein</fullName>
    </submittedName>
</protein>
<dbReference type="Gene3D" id="3.30.40.10">
    <property type="entry name" value="Zinc/RING finger domain, C3HC4 (zinc finger)"/>
    <property type="match status" value="1"/>
</dbReference>
<gene>
    <name evidence="12" type="ORF">GDO54_012948</name>
</gene>
<dbReference type="PRINTS" id="PR01407">
    <property type="entry name" value="BUTYPHLNCDUF"/>
</dbReference>
<proteinExistence type="predicted"/>
<dbReference type="InterPro" id="IPR051051">
    <property type="entry name" value="E3_ubiq-ligase_TRIM/RNF"/>
</dbReference>
<feature type="domain" description="B30.2/SPRY" evidence="11">
    <location>
        <begin position="430"/>
        <end position="624"/>
    </location>
</feature>
<keyword evidence="5" id="KW-0391">Immunity</keyword>
<keyword evidence="4" id="KW-0862">Zinc</keyword>
<evidence type="ECO:0000256" key="6">
    <source>
        <dbReference type="ARBA" id="ARBA00023054"/>
    </source>
</evidence>
<dbReference type="SMART" id="SM00449">
    <property type="entry name" value="SPRY"/>
    <property type="match status" value="1"/>
</dbReference>
<evidence type="ECO:0000313" key="12">
    <source>
        <dbReference type="EMBL" id="DBA21817.1"/>
    </source>
</evidence>
<dbReference type="SMART" id="SM00336">
    <property type="entry name" value="BBOX"/>
    <property type="match status" value="2"/>
</dbReference>
<evidence type="ECO:0000256" key="8">
    <source>
        <dbReference type="SAM" id="Coils"/>
    </source>
</evidence>
<feature type="region of interest" description="Disordered" evidence="9">
    <location>
        <begin position="77"/>
        <end position="102"/>
    </location>
</feature>
<dbReference type="Pfam" id="PF13765">
    <property type="entry name" value="PRY"/>
    <property type="match status" value="1"/>
</dbReference>
<dbReference type="InterPro" id="IPR043136">
    <property type="entry name" value="B30.2/SPRY_sf"/>
</dbReference>
<dbReference type="PANTHER" id="PTHR25465:SF77">
    <property type="entry name" value="E3 UBIQUITIN_ISG15 LIGASE TRIM25"/>
    <property type="match status" value="1"/>
</dbReference>
<evidence type="ECO:0000256" key="5">
    <source>
        <dbReference type="ARBA" id="ARBA00022859"/>
    </source>
</evidence>
<dbReference type="InterPro" id="IPR027370">
    <property type="entry name" value="Znf-RING_euk"/>
</dbReference>
<evidence type="ECO:0000256" key="4">
    <source>
        <dbReference type="ARBA" id="ARBA00022833"/>
    </source>
</evidence>
<comment type="caution">
    <text evidence="12">The sequence shown here is derived from an EMBL/GenBank/DDBJ whole genome shotgun (WGS) entry which is preliminary data.</text>
</comment>
<dbReference type="PROSITE" id="PS50089">
    <property type="entry name" value="ZF_RING_2"/>
    <property type="match status" value="1"/>
</dbReference>
<keyword evidence="2" id="KW-0479">Metal-binding</keyword>
<dbReference type="InterPro" id="IPR001841">
    <property type="entry name" value="Znf_RING"/>
</dbReference>
<dbReference type="InterPro" id="IPR003879">
    <property type="entry name" value="Butyrophylin_SPRY"/>
</dbReference>
<feature type="coiled-coil region" evidence="8">
    <location>
        <begin position="211"/>
        <end position="285"/>
    </location>
</feature>
<dbReference type="SUPFAM" id="SSF57850">
    <property type="entry name" value="RING/U-box"/>
    <property type="match status" value="1"/>
</dbReference>
<evidence type="ECO:0000259" key="10">
    <source>
        <dbReference type="PROSITE" id="PS50089"/>
    </source>
</evidence>
<dbReference type="CDD" id="cd19842">
    <property type="entry name" value="Bbox1_TRIM25-like_C-IV"/>
    <property type="match status" value="1"/>
</dbReference>
<dbReference type="GO" id="GO:0008270">
    <property type="term" value="F:zinc ion binding"/>
    <property type="evidence" value="ECO:0007669"/>
    <property type="project" value="UniProtKB-KW"/>
</dbReference>
<evidence type="ECO:0000256" key="7">
    <source>
        <dbReference type="PROSITE-ProRule" id="PRU00175"/>
    </source>
</evidence>
<dbReference type="SMART" id="SM00184">
    <property type="entry name" value="RING"/>
    <property type="match status" value="1"/>
</dbReference>
<accession>A0AAV3AFW1</accession>
<dbReference type="Gene3D" id="2.60.120.920">
    <property type="match status" value="1"/>
</dbReference>
<keyword evidence="6 8" id="KW-0175">Coiled coil</keyword>
<reference evidence="12" key="1">
    <citation type="thesis" date="2020" institute="ProQuest LLC" country="789 East Eisenhower Parkway, Ann Arbor, MI, USA">
        <title>Comparative Genomics and Chromosome Evolution.</title>
        <authorList>
            <person name="Mudd A.B."/>
        </authorList>
    </citation>
    <scope>NUCLEOTIDE SEQUENCE</scope>
    <source>
        <strain evidence="12">1538</strain>
        <tissue evidence="12">Blood</tissue>
    </source>
</reference>
<dbReference type="Pfam" id="PF13445">
    <property type="entry name" value="zf-RING_UBOX"/>
    <property type="match status" value="1"/>
</dbReference>
<dbReference type="InterPro" id="IPR017907">
    <property type="entry name" value="Znf_RING_CS"/>
</dbReference>
<dbReference type="SUPFAM" id="SSF49899">
    <property type="entry name" value="Concanavalin A-like lectins/glucanases"/>
    <property type="match status" value="1"/>
</dbReference>
<dbReference type="InterPro" id="IPR001870">
    <property type="entry name" value="B30.2/SPRY"/>
</dbReference>
<dbReference type="GO" id="GO:0005737">
    <property type="term" value="C:cytoplasm"/>
    <property type="evidence" value="ECO:0007669"/>
    <property type="project" value="UniProtKB-ARBA"/>
</dbReference>
<evidence type="ECO:0000256" key="2">
    <source>
        <dbReference type="ARBA" id="ARBA00022723"/>
    </source>
</evidence>
<keyword evidence="3 7" id="KW-0863">Zinc-finger</keyword>
<keyword evidence="13" id="KW-1185">Reference proteome</keyword>
<dbReference type="Proteomes" id="UP001181693">
    <property type="component" value="Unassembled WGS sequence"/>
</dbReference>
<dbReference type="InterPro" id="IPR013083">
    <property type="entry name" value="Znf_RING/FYVE/PHD"/>
</dbReference>
<organism evidence="12 13">
    <name type="scientific">Pyxicephalus adspersus</name>
    <name type="common">African bullfrog</name>
    <dbReference type="NCBI Taxonomy" id="30357"/>
    <lineage>
        <taxon>Eukaryota</taxon>
        <taxon>Metazoa</taxon>
        <taxon>Chordata</taxon>
        <taxon>Craniata</taxon>
        <taxon>Vertebrata</taxon>
        <taxon>Euteleostomi</taxon>
        <taxon>Amphibia</taxon>
        <taxon>Batrachia</taxon>
        <taxon>Anura</taxon>
        <taxon>Neobatrachia</taxon>
        <taxon>Ranoidea</taxon>
        <taxon>Pyxicephalidae</taxon>
        <taxon>Pyxicephalinae</taxon>
        <taxon>Pyxicephalus</taxon>
    </lineage>
</organism>
<evidence type="ECO:0000259" key="11">
    <source>
        <dbReference type="PROSITE" id="PS50188"/>
    </source>
</evidence>
<dbReference type="GO" id="GO:0045087">
    <property type="term" value="P:innate immune response"/>
    <property type="evidence" value="ECO:0007669"/>
    <property type="project" value="UniProtKB-KW"/>
</dbReference>
<name>A0AAV3AFW1_PYXAD</name>
<dbReference type="AlphaFoldDB" id="A0AAV3AFW1"/>
<dbReference type="Pfam" id="PF25600">
    <property type="entry name" value="TRIM_CC"/>
    <property type="match status" value="1"/>
</dbReference>
<dbReference type="PROSITE" id="PS00518">
    <property type="entry name" value="ZF_RING_1"/>
    <property type="match status" value="1"/>
</dbReference>
<dbReference type="SUPFAM" id="SSF57845">
    <property type="entry name" value="B-box zinc-binding domain"/>
    <property type="match status" value="1"/>
</dbReference>
<keyword evidence="1" id="KW-0399">Innate immunity</keyword>
<dbReference type="PROSITE" id="PS50188">
    <property type="entry name" value="B302_SPRY"/>
    <property type="match status" value="1"/>
</dbReference>
<evidence type="ECO:0000256" key="3">
    <source>
        <dbReference type="ARBA" id="ARBA00022771"/>
    </source>
</evidence>
<dbReference type="CDD" id="cd16597">
    <property type="entry name" value="RING-HC_TRIM25_C-IV"/>
    <property type="match status" value="1"/>
</dbReference>
<dbReference type="InterPro" id="IPR003877">
    <property type="entry name" value="SPRY_dom"/>
</dbReference>
<evidence type="ECO:0000256" key="1">
    <source>
        <dbReference type="ARBA" id="ARBA00022588"/>
    </source>
</evidence>
<feature type="domain" description="RING-type" evidence="10">
    <location>
        <begin position="14"/>
        <end position="52"/>
    </location>
</feature>
<feature type="region of interest" description="Disordered" evidence="9">
    <location>
        <begin position="362"/>
        <end position="437"/>
    </location>
</feature>
<dbReference type="Gene3D" id="4.10.830.40">
    <property type="match status" value="1"/>
</dbReference>
<feature type="compositionally biased region" description="Acidic residues" evidence="9">
    <location>
        <begin position="82"/>
        <end position="102"/>
    </location>
</feature>
<dbReference type="InterPro" id="IPR000315">
    <property type="entry name" value="Znf_B-box"/>
</dbReference>
<evidence type="ECO:0000256" key="9">
    <source>
        <dbReference type="SAM" id="MobiDB-lite"/>
    </source>
</evidence>
<dbReference type="InterPro" id="IPR058030">
    <property type="entry name" value="TRIM8/14/16/25/29/45/65_CC"/>
</dbReference>